<organism evidence="4">
    <name type="scientific">Schistosoma japonicum</name>
    <name type="common">Blood fluke</name>
    <dbReference type="NCBI Taxonomy" id="6182"/>
    <lineage>
        <taxon>Eukaryota</taxon>
        <taxon>Metazoa</taxon>
        <taxon>Spiralia</taxon>
        <taxon>Lophotrochozoa</taxon>
        <taxon>Platyhelminthes</taxon>
        <taxon>Trematoda</taxon>
        <taxon>Digenea</taxon>
        <taxon>Strigeidida</taxon>
        <taxon>Schistosomatoidea</taxon>
        <taxon>Schistosomatidae</taxon>
        <taxon>Schistosoma</taxon>
    </lineage>
</organism>
<dbReference type="Pfam" id="PF02735">
    <property type="entry name" value="Ku"/>
    <property type="match status" value="1"/>
</dbReference>
<dbReference type="Gene3D" id="1.10.1600.10">
    <property type="match status" value="1"/>
</dbReference>
<feature type="compositionally biased region" description="Low complexity" evidence="2">
    <location>
        <begin position="156"/>
        <end position="166"/>
    </location>
</feature>
<evidence type="ECO:0000256" key="1">
    <source>
        <dbReference type="ARBA" id="ARBA00023125"/>
    </source>
</evidence>
<proteinExistence type="evidence at transcript level"/>
<accession>C1LH42</accession>
<dbReference type="PANTHER" id="PTHR12604:SF4">
    <property type="entry name" value="X-RAY REPAIR CROSS-COMPLEMENTING PROTEIN 5"/>
    <property type="match status" value="1"/>
</dbReference>
<keyword evidence="4" id="KW-0067">ATP-binding</keyword>
<dbReference type="GO" id="GO:0000723">
    <property type="term" value="P:telomere maintenance"/>
    <property type="evidence" value="ECO:0007669"/>
    <property type="project" value="TreeGrafter"/>
</dbReference>
<protein>
    <submittedName>
        <fullName evidence="4">ATP-dependent DNA helicase 2 subunit 2</fullName>
        <ecNumber evidence="4">3.6.1.-</ecNumber>
    </submittedName>
</protein>
<reference evidence="4" key="1">
    <citation type="journal article" date="2009" name="Nature">
        <title>The Schistosoma japonicum genome reveals features of host-parasite interplay.</title>
        <authorList>
            <person name="Liu F."/>
            <person name="Zhou Y."/>
            <person name="Wang Z.Q."/>
            <person name="Lu G."/>
            <person name="Zheng H."/>
            <person name="Brindley P.J."/>
            <person name="McManus D.P."/>
            <person name="Blair D."/>
            <person name="Zhang Q.H."/>
            <person name="Zhong Y."/>
            <person name="Wang S."/>
            <person name="Han Z.G."/>
            <person name="Chen Z."/>
        </authorList>
    </citation>
    <scope>NUCLEOTIDE SEQUENCE</scope>
    <source>
        <strain evidence="4">Anhui</strain>
    </source>
</reference>
<evidence type="ECO:0000256" key="2">
    <source>
        <dbReference type="SAM" id="MobiDB-lite"/>
    </source>
</evidence>
<dbReference type="EC" id="3.6.1.-" evidence="4"/>
<dbReference type="GO" id="GO:0006303">
    <property type="term" value="P:double-strand break repair via nonhomologous end joining"/>
    <property type="evidence" value="ECO:0007669"/>
    <property type="project" value="InterPro"/>
</dbReference>
<keyword evidence="4" id="KW-0347">Helicase</keyword>
<dbReference type="EMBL" id="FN318291">
    <property type="protein sequence ID" value="CAX74020.1"/>
    <property type="molecule type" value="mRNA"/>
</dbReference>
<keyword evidence="1" id="KW-0238">DNA-binding</keyword>
<evidence type="ECO:0000313" key="4">
    <source>
        <dbReference type="EMBL" id="CAX74020.1"/>
    </source>
</evidence>
<dbReference type="SUPFAM" id="SSF100939">
    <property type="entry name" value="SPOC domain-like"/>
    <property type="match status" value="1"/>
</dbReference>
<dbReference type="InterPro" id="IPR016194">
    <property type="entry name" value="SPOC-like_C_dom_sf"/>
</dbReference>
<dbReference type="SMART" id="SM00559">
    <property type="entry name" value="Ku78"/>
    <property type="match status" value="1"/>
</dbReference>
<feature type="region of interest" description="Disordered" evidence="2">
    <location>
        <begin position="156"/>
        <end position="176"/>
    </location>
</feature>
<dbReference type="GO" id="GO:0003690">
    <property type="term" value="F:double-stranded DNA binding"/>
    <property type="evidence" value="ECO:0007669"/>
    <property type="project" value="TreeGrafter"/>
</dbReference>
<dbReference type="GO" id="GO:0043564">
    <property type="term" value="C:Ku70:Ku80 complex"/>
    <property type="evidence" value="ECO:0007669"/>
    <property type="project" value="TreeGrafter"/>
</dbReference>
<reference evidence="4" key="2">
    <citation type="submission" date="2009-03" db="EMBL/GenBank/DDBJ databases">
        <authorList>
            <person name="Gang L."/>
        </authorList>
    </citation>
    <scope>NUCLEOTIDE SEQUENCE</scope>
    <source>
        <strain evidence="4">Anhui</strain>
    </source>
</reference>
<dbReference type="AlphaFoldDB" id="C1LH42"/>
<sequence>MEVPPICTLRKLLELFQLLPYNKGYRYGGTVVPFGQEDLASIKSPSEKCFSVVGFTDANNVPHNVYTGDSVLVFVAKTARQSEENLINCPSSSSALIALAQALYEIGGVALVRRVYNQTSAVRLGVLTPEIRGNQISLMYTDIAFSEDIRNPELPSLPLSCKPSSSTTERYEKPSSNNMLHKYCPSAEQLSAMDSFIDSMMLSYSDASDDDNETNKEDENDVAKNSSKKVKSSILFQCNRKSLFSIQFTTLLTLLNVA</sequence>
<dbReference type="Gene3D" id="2.40.290.10">
    <property type="match status" value="1"/>
</dbReference>
<dbReference type="GO" id="GO:0004386">
    <property type="term" value="F:helicase activity"/>
    <property type="evidence" value="ECO:0007669"/>
    <property type="project" value="UniProtKB-KW"/>
</dbReference>
<dbReference type="GO" id="GO:0042162">
    <property type="term" value="F:telomeric DNA binding"/>
    <property type="evidence" value="ECO:0007669"/>
    <property type="project" value="TreeGrafter"/>
</dbReference>
<feature type="domain" description="Ku" evidence="3">
    <location>
        <begin position="15"/>
        <end position="160"/>
    </location>
</feature>
<keyword evidence="4" id="KW-0547">Nucleotide-binding</keyword>
<keyword evidence="4" id="KW-0378">Hydrolase</keyword>
<evidence type="ECO:0000259" key="3">
    <source>
        <dbReference type="SMART" id="SM00559"/>
    </source>
</evidence>
<dbReference type="InterPro" id="IPR006164">
    <property type="entry name" value="DNA_bd_Ku70/Ku80"/>
</dbReference>
<name>C1LH42_SCHJA</name>
<dbReference type="PANTHER" id="PTHR12604">
    <property type="entry name" value="KU AUTOANTIGEN DNA HELICASE"/>
    <property type="match status" value="1"/>
</dbReference>
<dbReference type="GO" id="GO:0016787">
    <property type="term" value="F:hydrolase activity"/>
    <property type="evidence" value="ECO:0007669"/>
    <property type="project" value="UniProtKB-KW"/>
</dbReference>